<dbReference type="InterPro" id="IPR020846">
    <property type="entry name" value="MFS_dom"/>
</dbReference>
<gene>
    <name evidence="9" type="ORF">JCM16418_4269</name>
</gene>
<dbReference type="PRINTS" id="PR01036">
    <property type="entry name" value="TCRTETB"/>
</dbReference>
<sequence length="413" mass="45201">MKRMIFVMLMMAVGATFASPLFPLFQDHYQLSSLQITILFAVYALFLLPTLLITGSKGESWGLKKVLRLSIILSMISTLTFLIGHHSIWLYAARIVEGVGYGAFTGAASAYLLKLCSARQVSTAVKLSGMTVSIGFGLGPAITGIVIQYIHIQPLRLPFWVLLLMLLSSLIVLETIIDPDRRNRDADDIHKQKATPISLGIPARLRSPFWSMIALSIFTVFTLNGIVLSLIPTFAKTVIHTSNLSVSGFLILLLLGGGGCMQLIPWPAHPVIRMRIGVILIITGSWFVVASGQSASLVLLWSGMFIQALGSGWMFQTSLRLAGQLSKQHERAQVISTTYLAGYAGFIVPTVGVGVLSRFFDLNTSLVILNVLASLLVLYMLLYSITFAKYYAEHERLSQENTDLQSSAQANNA</sequence>
<dbReference type="PROSITE" id="PS50850">
    <property type="entry name" value="MFS"/>
    <property type="match status" value="1"/>
</dbReference>
<dbReference type="Gene3D" id="1.20.1250.20">
    <property type="entry name" value="MFS general substrate transporter like domains"/>
    <property type="match status" value="1"/>
</dbReference>
<protein>
    <submittedName>
        <fullName evidence="9">Major facilitator superfamily</fullName>
    </submittedName>
</protein>
<keyword evidence="6 7" id="KW-0472">Membrane</keyword>
<name>W7YGP4_9BACL</name>
<evidence type="ECO:0000313" key="10">
    <source>
        <dbReference type="Proteomes" id="UP000019364"/>
    </source>
</evidence>
<feature type="transmembrane region" description="Helical" evidence="7">
    <location>
        <begin position="276"/>
        <end position="292"/>
    </location>
</feature>
<dbReference type="eggNOG" id="COG2814">
    <property type="taxonomic scope" value="Bacteria"/>
</dbReference>
<dbReference type="PANTHER" id="PTHR23517:SF13">
    <property type="entry name" value="MAJOR FACILITATOR SUPERFAMILY MFS_1"/>
    <property type="match status" value="1"/>
</dbReference>
<dbReference type="GO" id="GO:0022857">
    <property type="term" value="F:transmembrane transporter activity"/>
    <property type="evidence" value="ECO:0007669"/>
    <property type="project" value="InterPro"/>
</dbReference>
<evidence type="ECO:0000256" key="5">
    <source>
        <dbReference type="ARBA" id="ARBA00022989"/>
    </source>
</evidence>
<dbReference type="InterPro" id="IPR050171">
    <property type="entry name" value="MFS_Transporters"/>
</dbReference>
<dbReference type="InterPro" id="IPR011701">
    <property type="entry name" value="MFS"/>
</dbReference>
<reference evidence="9 10" key="1">
    <citation type="journal article" date="2014" name="Genome Announc.">
        <title>Draft Genome Sequence of Paenibacillus pini JCM 16418T, Isolated from the Rhizosphere of Pine Tree.</title>
        <authorList>
            <person name="Yuki M."/>
            <person name="Oshima K."/>
            <person name="Suda W."/>
            <person name="Oshida Y."/>
            <person name="Kitamura K."/>
            <person name="Iida Y."/>
            <person name="Hattori M."/>
            <person name="Ohkuma M."/>
        </authorList>
    </citation>
    <scope>NUCLEOTIDE SEQUENCE [LARGE SCALE GENOMIC DNA]</scope>
    <source>
        <strain evidence="9 10">JCM 16418</strain>
    </source>
</reference>
<keyword evidence="10" id="KW-1185">Reference proteome</keyword>
<dbReference type="GO" id="GO:0005886">
    <property type="term" value="C:plasma membrane"/>
    <property type="evidence" value="ECO:0007669"/>
    <property type="project" value="UniProtKB-SubCell"/>
</dbReference>
<evidence type="ECO:0000256" key="2">
    <source>
        <dbReference type="ARBA" id="ARBA00022448"/>
    </source>
</evidence>
<feature type="transmembrane region" description="Helical" evidence="7">
    <location>
        <begin position="366"/>
        <end position="388"/>
    </location>
</feature>
<evidence type="ECO:0000259" key="8">
    <source>
        <dbReference type="PROSITE" id="PS50850"/>
    </source>
</evidence>
<keyword evidence="4 7" id="KW-0812">Transmembrane</keyword>
<dbReference type="PANTHER" id="PTHR23517">
    <property type="entry name" value="RESISTANCE PROTEIN MDTM, PUTATIVE-RELATED-RELATED"/>
    <property type="match status" value="1"/>
</dbReference>
<comment type="caution">
    <text evidence="9">The sequence shown here is derived from an EMBL/GenBank/DDBJ whole genome shotgun (WGS) entry which is preliminary data.</text>
</comment>
<accession>W7YGP4</accession>
<feature type="transmembrane region" description="Helical" evidence="7">
    <location>
        <begin position="340"/>
        <end position="360"/>
    </location>
</feature>
<dbReference type="Pfam" id="PF07690">
    <property type="entry name" value="MFS_1"/>
    <property type="match status" value="1"/>
</dbReference>
<keyword evidence="2" id="KW-0813">Transport</keyword>
<proteinExistence type="predicted"/>
<feature type="transmembrane region" description="Helical" evidence="7">
    <location>
        <begin position="34"/>
        <end position="54"/>
    </location>
</feature>
<keyword evidence="5 7" id="KW-1133">Transmembrane helix</keyword>
<evidence type="ECO:0000256" key="7">
    <source>
        <dbReference type="SAM" id="Phobius"/>
    </source>
</evidence>
<feature type="transmembrane region" description="Helical" evidence="7">
    <location>
        <begin position="209"/>
        <end position="232"/>
    </location>
</feature>
<dbReference type="STRING" id="1236976.JCM16418_4269"/>
<dbReference type="EMBL" id="BAVZ01000018">
    <property type="protein sequence ID" value="GAF10095.1"/>
    <property type="molecule type" value="Genomic_DNA"/>
</dbReference>
<feature type="transmembrane region" description="Helical" evidence="7">
    <location>
        <begin position="244"/>
        <end position="264"/>
    </location>
</feature>
<dbReference type="Proteomes" id="UP000019364">
    <property type="component" value="Unassembled WGS sequence"/>
</dbReference>
<comment type="subcellular location">
    <subcellularLocation>
        <location evidence="1">Cell membrane</location>
        <topology evidence="1">Multi-pass membrane protein</topology>
    </subcellularLocation>
</comment>
<evidence type="ECO:0000256" key="4">
    <source>
        <dbReference type="ARBA" id="ARBA00022692"/>
    </source>
</evidence>
<evidence type="ECO:0000256" key="1">
    <source>
        <dbReference type="ARBA" id="ARBA00004651"/>
    </source>
</evidence>
<dbReference type="RefSeq" id="WP_081765510.1">
    <property type="nucleotide sequence ID" value="NZ_BAVZ01000018.1"/>
</dbReference>
<evidence type="ECO:0000256" key="6">
    <source>
        <dbReference type="ARBA" id="ARBA00023136"/>
    </source>
</evidence>
<feature type="domain" description="Major facilitator superfamily (MFS) profile" evidence="8">
    <location>
        <begin position="1"/>
        <end position="391"/>
    </location>
</feature>
<dbReference type="InterPro" id="IPR036259">
    <property type="entry name" value="MFS_trans_sf"/>
</dbReference>
<feature type="transmembrane region" description="Helical" evidence="7">
    <location>
        <begin position="157"/>
        <end position="177"/>
    </location>
</feature>
<dbReference type="AlphaFoldDB" id="W7YGP4"/>
<feature type="transmembrane region" description="Helical" evidence="7">
    <location>
        <begin position="298"/>
        <end position="319"/>
    </location>
</feature>
<evidence type="ECO:0000256" key="3">
    <source>
        <dbReference type="ARBA" id="ARBA00022475"/>
    </source>
</evidence>
<feature type="transmembrane region" description="Helical" evidence="7">
    <location>
        <begin position="66"/>
        <end position="92"/>
    </location>
</feature>
<feature type="transmembrane region" description="Helical" evidence="7">
    <location>
        <begin position="127"/>
        <end position="151"/>
    </location>
</feature>
<organism evidence="9 10">
    <name type="scientific">Paenibacillus pini JCM 16418</name>
    <dbReference type="NCBI Taxonomy" id="1236976"/>
    <lineage>
        <taxon>Bacteria</taxon>
        <taxon>Bacillati</taxon>
        <taxon>Bacillota</taxon>
        <taxon>Bacilli</taxon>
        <taxon>Bacillales</taxon>
        <taxon>Paenibacillaceae</taxon>
        <taxon>Paenibacillus</taxon>
    </lineage>
</organism>
<evidence type="ECO:0000313" key="9">
    <source>
        <dbReference type="EMBL" id="GAF10095.1"/>
    </source>
</evidence>
<dbReference type="OrthoDB" id="2929040at2"/>
<dbReference type="SUPFAM" id="SSF103473">
    <property type="entry name" value="MFS general substrate transporter"/>
    <property type="match status" value="1"/>
</dbReference>
<keyword evidence="3" id="KW-1003">Cell membrane</keyword>